<dbReference type="Gene3D" id="2.60.120.10">
    <property type="entry name" value="Jelly Rolls"/>
    <property type="match status" value="1"/>
</dbReference>
<protein>
    <submittedName>
        <fullName evidence="5">HTH-type transcriptional activator RhaR</fullName>
    </submittedName>
</protein>
<dbReference type="PRINTS" id="PR00032">
    <property type="entry name" value="HTHARAC"/>
</dbReference>
<reference evidence="5" key="1">
    <citation type="submission" date="2019-08" db="EMBL/GenBank/DDBJ databases">
        <authorList>
            <person name="Kucharzyk K."/>
            <person name="Murdoch R.W."/>
            <person name="Higgins S."/>
            <person name="Loffler F."/>
        </authorList>
    </citation>
    <scope>NUCLEOTIDE SEQUENCE</scope>
</reference>
<proteinExistence type="predicted"/>
<feature type="domain" description="HTH araC/xylS-type" evidence="4">
    <location>
        <begin position="182"/>
        <end position="280"/>
    </location>
</feature>
<dbReference type="GO" id="GO:0043565">
    <property type="term" value="F:sequence-specific DNA binding"/>
    <property type="evidence" value="ECO:0007669"/>
    <property type="project" value="InterPro"/>
</dbReference>
<dbReference type="PROSITE" id="PS00041">
    <property type="entry name" value="HTH_ARAC_FAMILY_1"/>
    <property type="match status" value="1"/>
</dbReference>
<dbReference type="AlphaFoldDB" id="A0A644V1A4"/>
<keyword evidence="3" id="KW-0804">Transcription</keyword>
<dbReference type="InterPro" id="IPR014710">
    <property type="entry name" value="RmlC-like_jellyroll"/>
</dbReference>
<evidence type="ECO:0000313" key="5">
    <source>
        <dbReference type="EMBL" id="MPL85017.1"/>
    </source>
</evidence>
<dbReference type="InterPro" id="IPR018060">
    <property type="entry name" value="HTH_AraC"/>
</dbReference>
<dbReference type="InterPro" id="IPR018062">
    <property type="entry name" value="HTH_AraC-typ_CS"/>
</dbReference>
<evidence type="ECO:0000256" key="3">
    <source>
        <dbReference type="ARBA" id="ARBA00023163"/>
    </source>
</evidence>
<name>A0A644V1A4_9ZZZZ</name>
<dbReference type="SUPFAM" id="SSF46689">
    <property type="entry name" value="Homeodomain-like"/>
    <property type="match status" value="2"/>
</dbReference>
<dbReference type="InterPro" id="IPR011051">
    <property type="entry name" value="RmlC_Cupin_sf"/>
</dbReference>
<gene>
    <name evidence="5" type="primary">rhaR_28</name>
    <name evidence="5" type="ORF">SDC9_30983</name>
</gene>
<dbReference type="Pfam" id="PF12833">
    <property type="entry name" value="HTH_18"/>
    <property type="match status" value="1"/>
</dbReference>
<comment type="caution">
    <text evidence="5">The sequence shown here is derived from an EMBL/GenBank/DDBJ whole genome shotgun (WGS) entry which is preliminary data.</text>
</comment>
<dbReference type="Gene3D" id="1.10.10.60">
    <property type="entry name" value="Homeodomain-like"/>
    <property type="match status" value="2"/>
</dbReference>
<dbReference type="EMBL" id="VSSQ01000198">
    <property type="protein sequence ID" value="MPL85017.1"/>
    <property type="molecule type" value="Genomic_DNA"/>
</dbReference>
<evidence type="ECO:0000256" key="2">
    <source>
        <dbReference type="ARBA" id="ARBA00023125"/>
    </source>
</evidence>
<keyword evidence="2" id="KW-0238">DNA-binding</keyword>
<organism evidence="5">
    <name type="scientific">bioreactor metagenome</name>
    <dbReference type="NCBI Taxonomy" id="1076179"/>
    <lineage>
        <taxon>unclassified sequences</taxon>
        <taxon>metagenomes</taxon>
        <taxon>ecological metagenomes</taxon>
    </lineage>
</organism>
<dbReference type="PANTHER" id="PTHR43280:SF27">
    <property type="entry name" value="TRANSCRIPTIONAL REGULATOR MTLR"/>
    <property type="match status" value="1"/>
</dbReference>
<keyword evidence="1" id="KW-0805">Transcription regulation</keyword>
<evidence type="ECO:0000259" key="4">
    <source>
        <dbReference type="PROSITE" id="PS01124"/>
    </source>
</evidence>
<sequence>MNKRIIREITSLSEDDFFTVLNHYHAKFDFPIHYHPEFELNMVLNSAGKRIIGDSILNYDELDLALIGPNTPHAWTGSDSNDAQVVTVQFHSDFVSDKMLERKLMYPIREMLDKANRGILFSKETAINMRERIMKLSESQNFDSLLDFFSILYDLSVSRNQKVLATPTYLGQFNTSKSRRIEKINNYIQQNLNQNIRIKEAADLVNMSETAFSHFFKKRTQRSFSDYITDLRIGNAARHLIETEKNISEICYECGFNNTSNFNRIFKKKLGFTPSEFRSQQRLITKH</sequence>
<dbReference type="SUPFAM" id="SSF51182">
    <property type="entry name" value="RmlC-like cupins"/>
    <property type="match status" value="1"/>
</dbReference>
<accession>A0A644V1A4</accession>
<dbReference type="GO" id="GO:0003700">
    <property type="term" value="F:DNA-binding transcription factor activity"/>
    <property type="evidence" value="ECO:0007669"/>
    <property type="project" value="InterPro"/>
</dbReference>
<evidence type="ECO:0000256" key="1">
    <source>
        <dbReference type="ARBA" id="ARBA00023015"/>
    </source>
</evidence>
<dbReference type="InterPro" id="IPR020449">
    <property type="entry name" value="Tscrpt_reg_AraC-type_HTH"/>
</dbReference>
<dbReference type="InterPro" id="IPR009057">
    <property type="entry name" value="Homeodomain-like_sf"/>
</dbReference>
<dbReference type="SMART" id="SM00342">
    <property type="entry name" value="HTH_ARAC"/>
    <property type="match status" value="1"/>
</dbReference>
<dbReference type="PANTHER" id="PTHR43280">
    <property type="entry name" value="ARAC-FAMILY TRANSCRIPTIONAL REGULATOR"/>
    <property type="match status" value="1"/>
</dbReference>
<dbReference type="PROSITE" id="PS01124">
    <property type="entry name" value="HTH_ARAC_FAMILY_2"/>
    <property type="match status" value="1"/>
</dbReference>